<feature type="region of interest" description="Disordered" evidence="1">
    <location>
        <begin position="41"/>
        <end position="84"/>
    </location>
</feature>
<reference evidence="2" key="1">
    <citation type="journal article" date="2020" name="G3 (Bethesda)">
        <title>High-Quality Assemblies for Three Invasive Social Wasps from the &lt;i&gt;Vespula&lt;/i&gt; Genus.</title>
        <authorList>
            <person name="Harrop T.W.R."/>
            <person name="Guhlin J."/>
            <person name="McLaughlin G.M."/>
            <person name="Permina E."/>
            <person name="Stockwell P."/>
            <person name="Gilligan J."/>
            <person name="Le Lec M.F."/>
            <person name="Gruber M.A.M."/>
            <person name="Quinn O."/>
            <person name="Lovegrove M."/>
            <person name="Duncan E.J."/>
            <person name="Remnant E.J."/>
            <person name="Van Eeckhoven J."/>
            <person name="Graham B."/>
            <person name="Knapp R.A."/>
            <person name="Langford K.W."/>
            <person name="Kronenberg Z."/>
            <person name="Press M.O."/>
            <person name="Eacker S.M."/>
            <person name="Wilson-Rankin E.E."/>
            <person name="Purcell J."/>
            <person name="Lester P.J."/>
            <person name="Dearden P.K."/>
        </authorList>
    </citation>
    <scope>NUCLEOTIDE SEQUENCE</scope>
    <source>
        <strain evidence="2">Marl-1</strain>
    </source>
</reference>
<sequence length="84" mass="10058">MWSNELGTSRKEEKIISVSRSMILPEKYHTFIIIVPWKDGGARPREEEYEEIQKDKEDEEEEEEKEEEKKEKKKTIRGSTFHSS</sequence>
<proteinExistence type="predicted"/>
<feature type="compositionally biased region" description="Basic and acidic residues" evidence="1">
    <location>
        <begin position="41"/>
        <end position="56"/>
    </location>
</feature>
<dbReference type="Proteomes" id="UP000614350">
    <property type="component" value="Unassembled WGS sequence"/>
</dbReference>
<accession>A0A834JQY4</accession>
<dbReference type="EMBL" id="JACSEA010000009">
    <property type="protein sequence ID" value="KAF7392677.1"/>
    <property type="molecule type" value="Genomic_DNA"/>
</dbReference>
<dbReference type="AlphaFoldDB" id="A0A834JQY4"/>
<evidence type="ECO:0000256" key="1">
    <source>
        <dbReference type="SAM" id="MobiDB-lite"/>
    </source>
</evidence>
<name>A0A834JQY4_VESVU</name>
<evidence type="ECO:0000313" key="2">
    <source>
        <dbReference type="EMBL" id="KAF7392677.1"/>
    </source>
</evidence>
<feature type="compositionally biased region" description="Acidic residues" evidence="1">
    <location>
        <begin position="57"/>
        <end position="66"/>
    </location>
</feature>
<evidence type="ECO:0000313" key="3">
    <source>
        <dbReference type="Proteomes" id="UP000614350"/>
    </source>
</evidence>
<organism evidence="2 3">
    <name type="scientific">Vespula vulgaris</name>
    <name type="common">Yellow jacket</name>
    <name type="synonym">Wasp</name>
    <dbReference type="NCBI Taxonomy" id="7454"/>
    <lineage>
        <taxon>Eukaryota</taxon>
        <taxon>Metazoa</taxon>
        <taxon>Ecdysozoa</taxon>
        <taxon>Arthropoda</taxon>
        <taxon>Hexapoda</taxon>
        <taxon>Insecta</taxon>
        <taxon>Pterygota</taxon>
        <taxon>Neoptera</taxon>
        <taxon>Endopterygota</taxon>
        <taxon>Hymenoptera</taxon>
        <taxon>Apocrita</taxon>
        <taxon>Aculeata</taxon>
        <taxon>Vespoidea</taxon>
        <taxon>Vespidae</taxon>
        <taxon>Vespinae</taxon>
        <taxon>Vespula</taxon>
    </lineage>
</organism>
<comment type="caution">
    <text evidence="2">The sequence shown here is derived from an EMBL/GenBank/DDBJ whole genome shotgun (WGS) entry which is preliminary data.</text>
</comment>
<protein>
    <submittedName>
        <fullName evidence="2">Uncharacterized protein</fullName>
    </submittedName>
</protein>
<gene>
    <name evidence="2" type="ORF">HZH66_008510</name>
</gene>
<keyword evidence="3" id="KW-1185">Reference proteome</keyword>